<name>A0ABY8W8E4_9ACTN</name>
<dbReference type="Proteomes" id="UP001240150">
    <property type="component" value="Chromosome"/>
</dbReference>
<dbReference type="EMBL" id="CP126980">
    <property type="protein sequence ID" value="WIM93318.1"/>
    <property type="molecule type" value="Genomic_DNA"/>
</dbReference>
<evidence type="ECO:0000313" key="2">
    <source>
        <dbReference type="Proteomes" id="UP001240150"/>
    </source>
</evidence>
<dbReference type="RefSeq" id="WP_284914525.1">
    <property type="nucleotide sequence ID" value="NZ_CP126980.1"/>
</dbReference>
<organism evidence="1 2">
    <name type="scientific">Actinoplanes oblitus</name>
    <dbReference type="NCBI Taxonomy" id="3040509"/>
    <lineage>
        <taxon>Bacteria</taxon>
        <taxon>Bacillati</taxon>
        <taxon>Actinomycetota</taxon>
        <taxon>Actinomycetes</taxon>
        <taxon>Micromonosporales</taxon>
        <taxon>Micromonosporaceae</taxon>
        <taxon>Actinoplanes</taxon>
    </lineage>
</organism>
<protein>
    <submittedName>
        <fullName evidence="1">Uncharacterized protein</fullName>
    </submittedName>
</protein>
<evidence type="ECO:0000313" key="1">
    <source>
        <dbReference type="EMBL" id="WIM93318.1"/>
    </source>
</evidence>
<gene>
    <name evidence="1" type="ORF">ACTOB_005295</name>
</gene>
<sequence>MTAILVPCHHDERLGDDDIPVRAAVTVTPEFPAGSRLRTRASRPSATGWCGLSPLSSDGCRE</sequence>
<reference evidence="1 2" key="1">
    <citation type="submission" date="2023-06" db="EMBL/GenBank/DDBJ databases">
        <authorList>
            <person name="Yushchuk O."/>
            <person name="Binda E."/>
            <person name="Ruckert-Reed C."/>
            <person name="Fedorenko V."/>
            <person name="Kalinowski J."/>
            <person name="Marinelli F."/>
        </authorList>
    </citation>
    <scope>NUCLEOTIDE SEQUENCE [LARGE SCALE GENOMIC DNA]</scope>
    <source>
        <strain evidence="1 2">NRRL 3884</strain>
    </source>
</reference>
<keyword evidence="2" id="KW-1185">Reference proteome</keyword>
<accession>A0ABY8W8E4</accession>
<proteinExistence type="predicted"/>